<proteinExistence type="predicted"/>
<comment type="caution">
    <text evidence="1">The sequence shown here is derived from an EMBL/GenBank/DDBJ whole genome shotgun (WGS) entry which is preliminary data.</text>
</comment>
<dbReference type="PATRIC" id="fig|451644.5.peg.7103"/>
<accession>A0A0J8TVX6</accession>
<dbReference type="RefSeq" id="WP_048896633.1">
    <property type="nucleotide sequence ID" value="NZ_LFOD01000090.1"/>
</dbReference>
<evidence type="ECO:0000313" key="2">
    <source>
        <dbReference type="Proteomes" id="UP000037594"/>
    </source>
</evidence>
<reference evidence="1 2" key="1">
    <citation type="submission" date="2015-06" db="EMBL/GenBank/DDBJ databases">
        <title>Genome sequence of Mycobacterium conceptionense strain MLE.</title>
        <authorList>
            <person name="Greninger A.L."/>
            <person name="Cunningham G."/>
            <person name="Chiu C.Y."/>
            <person name="Miller S."/>
        </authorList>
    </citation>
    <scope>NUCLEOTIDE SEQUENCE [LARGE SCALE GENOMIC DNA]</scope>
    <source>
        <strain evidence="1 2">MLE</strain>
    </source>
</reference>
<gene>
    <name evidence="1" type="ORF">ACT17_34535</name>
</gene>
<dbReference type="SUPFAM" id="SSF52540">
    <property type="entry name" value="P-loop containing nucleoside triphosphate hydrolases"/>
    <property type="match status" value="1"/>
</dbReference>
<dbReference type="Proteomes" id="UP000037594">
    <property type="component" value="Unassembled WGS sequence"/>
</dbReference>
<dbReference type="AlphaFoldDB" id="A0A0J8TVX6"/>
<dbReference type="EMBL" id="LFOD01000090">
    <property type="protein sequence ID" value="KMV13573.1"/>
    <property type="molecule type" value="Genomic_DNA"/>
</dbReference>
<evidence type="ECO:0000313" key="1">
    <source>
        <dbReference type="EMBL" id="KMV13573.1"/>
    </source>
</evidence>
<name>A0A0J8TVX6_9MYCO</name>
<sequence>MPADNKVDRIAREIETLSPHLNLRERRRRATLIAAAIDTAWSPRTARSRVEAHLRELAPGLDGQLDEATLRVIAACGRHEWSTTATAASAARWRRWFDDPEERFRMISRRLADELPHLETDTVTAAARALAKIEPGTRRLRVDIRTGDYTTGRRLGEIAADVFAGPELDSGSAVTVTVDRFTEPADLQQELAERFAAARSGGHAVMLWIHADGPLASTTAEQVKHHPTVPTVVISPTPLEGTPTAAIDIPEPTPEGVVRLLQHHLDSAGAATLRDETADRALALARVLPLELWAGRGNGELFVRTLARRIAADGADTPEQVQEAVIAELAQWSMPILLDEDQRRDALRIRLTTVLTAHTAKTIDSLASVAARMDPLAPGQRLLLTGPPGSGRSVAARVIGSELARLRGGQVDAVIEVDVRETTPGDELAVRVRAALITAERDRHAVLIEGAGPSSVANALEEHPQAPVIVIAEPRTVAGALNASLPPLDPAGAERLLVARMSRRIRTGEQILVDDARAEITNRLRQWSASDFDTIGNARGIVELARDILSRQITHAHDDSTARWPIQLRPVAEAFEALQRRAGIDGRQ</sequence>
<dbReference type="InterPro" id="IPR027417">
    <property type="entry name" value="P-loop_NTPase"/>
</dbReference>
<organism evidence="1 2">
    <name type="scientific">Mycolicibacterium conceptionense</name>
    <dbReference type="NCBI Taxonomy" id="451644"/>
    <lineage>
        <taxon>Bacteria</taxon>
        <taxon>Bacillati</taxon>
        <taxon>Actinomycetota</taxon>
        <taxon>Actinomycetes</taxon>
        <taxon>Mycobacteriales</taxon>
        <taxon>Mycobacteriaceae</taxon>
        <taxon>Mycolicibacterium</taxon>
    </lineage>
</organism>
<protein>
    <submittedName>
        <fullName evidence="1">Uncharacterized protein</fullName>
    </submittedName>
</protein>
<dbReference type="OrthoDB" id="9802352at2"/>